<dbReference type="GeneID" id="84808535"/>
<protein>
    <submittedName>
        <fullName evidence="1">Uncharacterized protein</fullName>
    </submittedName>
</protein>
<dbReference type="AlphaFoldDB" id="A0A250FPY2"/>
<dbReference type="KEGG" id="cgh:CGC50_08215"/>
<dbReference type="OrthoDB" id="3194844at2"/>
<evidence type="ECO:0000313" key="2">
    <source>
        <dbReference type="Proteomes" id="UP000217250"/>
    </source>
</evidence>
<organism evidence="1 2">
    <name type="scientific">Capnocytophaga gingivalis</name>
    <dbReference type="NCBI Taxonomy" id="1017"/>
    <lineage>
        <taxon>Bacteria</taxon>
        <taxon>Pseudomonadati</taxon>
        <taxon>Bacteroidota</taxon>
        <taxon>Flavobacteriia</taxon>
        <taxon>Flavobacteriales</taxon>
        <taxon>Flavobacteriaceae</taxon>
        <taxon>Capnocytophaga</taxon>
    </lineage>
</organism>
<sequence>MLPFLTKISLISLLLIGNTYGQREDIWQEQSSSPILRKVEKSKEIFLSSTSWHTCQWVHYLHGETSASLMKIPKGERPAPSSYLRPNDIAVHLSTFLQGASYIVPEDILDKYGRALVGRPDNCQFVIPKEQMDCLLEEAKGDVSYIEAALGVPHGHWAGRRLSRIDIPSPENFFLRMPTGNEAGVNKFWLPGGYLWQGYREAIISQVPQGAYVETRIMINTKINNE</sequence>
<proteinExistence type="predicted"/>
<dbReference type="OMA" id="DHTWHAV"/>
<dbReference type="EMBL" id="CP022386">
    <property type="protein sequence ID" value="ATA87143.1"/>
    <property type="molecule type" value="Genomic_DNA"/>
</dbReference>
<dbReference type="Proteomes" id="UP000217250">
    <property type="component" value="Chromosome"/>
</dbReference>
<dbReference type="RefSeq" id="WP_002665822.1">
    <property type="nucleotide sequence ID" value="NZ_CP022386.1"/>
</dbReference>
<name>A0A250FPY2_9FLAO</name>
<evidence type="ECO:0000313" key="1">
    <source>
        <dbReference type="EMBL" id="ATA87143.1"/>
    </source>
</evidence>
<gene>
    <name evidence="1" type="ORF">CGC50_08215</name>
</gene>
<accession>A0A250FPY2</accession>
<reference evidence="2" key="1">
    <citation type="submission" date="2017-06" db="EMBL/GenBank/DDBJ databases">
        <title>Capnocytophaga spp. assemblies.</title>
        <authorList>
            <person name="Gulvik C.A."/>
        </authorList>
    </citation>
    <scope>NUCLEOTIDE SEQUENCE [LARGE SCALE GENOMIC DNA]</scope>
    <source>
        <strain evidence="2">H1496</strain>
    </source>
</reference>